<dbReference type="STRING" id="587636.SAMN05216199_3545"/>
<dbReference type="PANTHER" id="PTHR30032:SF8">
    <property type="entry name" value="GERMINATION-SPECIFIC N-ACETYLMURAMOYL-L-ALANINE AMIDASE"/>
    <property type="match status" value="1"/>
</dbReference>
<reference evidence="3" key="1">
    <citation type="submission" date="2016-10" db="EMBL/GenBank/DDBJ databases">
        <authorList>
            <person name="Varghese N."/>
            <person name="Submissions S."/>
        </authorList>
    </citation>
    <scope>NUCLEOTIDE SEQUENCE [LARGE SCALE GENOMIC DNA]</scope>
    <source>
        <strain evidence="3">CGMCC 1.6963</strain>
    </source>
</reference>
<keyword evidence="3" id="KW-1185">Reference proteome</keyword>
<dbReference type="InterPro" id="IPR051922">
    <property type="entry name" value="Bact_Sporulation_Assoc"/>
</dbReference>
<dbReference type="RefSeq" id="WP_091761188.1">
    <property type="nucleotide sequence ID" value="NZ_FOHB01000007.1"/>
</dbReference>
<organism evidence="2 3">
    <name type="scientific">Pedococcus cremeus</name>
    <dbReference type="NCBI Taxonomy" id="587636"/>
    <lineage>
        <taxon>Bacteria</taxon>
        <taxon>Bacillati</taxon>
        <taxon>Actinomycetota</taxon>
        <taxon>Actinomycetes</taxon>
        <taxon>Micrococcales</taxon>
        <taxon>Intrasporangiaceae</taxon>
        <taxon>Pedococcus</taxon>
    </lineage>
</organism>
<dbReference type="PANTHER" id="PTHR30032">
    <property type="entry name" value="N-ACETYLMURAMOYL-L-ALANINE AMIDASE-RELATED"/>
    <property type="match status" value="1"/>
</dbReference>
<dbReference type="OrthoDB" id="5143602at2"/>
<evidence type="ECO:0000256" key="1">
    <source>
        <dbReference type="SAM" id="SignalP"/>
    </source>
</evidence>
<name>A0A1H9X9P4_9MICO</name>
<dbReference type="Proteomes" id="UP000199019">
    <property type="component" value="Unassembled WGS sequence"/>
</dbReference>
<dbReference type="EMBL" id="FOHB01000007">
    <property type="protein sequence ID" value="SES42880.1"/>
    <property type="molecule type" value="Genomic_DNA"/>
</dbReference>
<evidence type="ECO:0000313" key="3">
    <source>
        <dbReference type="Proteomes" id="UP000199019"/>
    </source>
</evidence>
<keyword evidence="1" id="KW-0732">Signal</keyword>
<protein>
    <submittedName>
        <fullName evidence="2">Putative cell wall-binding protein</fullName>
    </submittedName>
</protein>
<feature type="chain" id="PRO_5011605864" evidence="1">
    <location>
        <begin position="27"/>
        <end position="327"/>
    </location>
</feature>
<evidence type="ECO:0000313" key="2">
    <source>
        <dbReference type="EMBL" id="SES42880.1"/>
    </source>
</evidence>
<dbReference type="InterPro" id="IPR007253">
    <property type="entry name" value="Cell_wall-bd_2"/>
</dbReference>
<feature type="signal peptide" evidence="1">
    <location>
        <begin position="1"/>
        <end position="26"/>
    </location>
</feature>
<dbReference type="Pfam" id="PF04122">
    <property type="entry name" value="CW_binding_2"/>
    <property type="match status" value="3"/>
</dbReference>
<gene>
    <name evidence="2" type="ORF">SAMN05216199_3545</name>
</gene>
<sequence length="327" mass="32212">MRRPASLIAAALVAGALAVQAVAASAATTSRLAGPDRYATAVAISKKHFAGPVDRVVVASGQDFPDALGAGPFAAHFGVPLLLVPKDGSLPSSVATELSRLKPSSIEVVGGTGAVSDDMLAQLDDRVPSPGRAWRWSGGDRYETAARLAYGAEPGSTVFVASGTGFADALGGGAAAAHLNGALVLTKPTQLPPSVTTVLQSVKPAQVVVLGGTGAVSSAVERQIRAAVPTANVSRSAGADRYATAAAVSRATFPSATTVYLAAGSSFPDALAGAPAAGSVGAPLLLTAKSCAPAATRAEITRLGATRIVALGGTGVVSDAALALKPC</sequence>
<accession>A0A1H9X9P4</accession>
<dbReference type="Gene3D" id="3.40.50.12090">
    <property type="match status" value="1"/>
</dbReference>
<dbReference type="AlphaFoldDB" id="A0A1H9X9P4"/>
<proteinExistence type="predicted"/>